<name>A0A067N3S1_BOTB1</name>
<dbReference type="Proteomes" id="UP000027195">
    <property type="component" value="Unassembled WGS sequence"/>
</dbReference>
<dbReference type="STRING" id="930990.A0A067N3S1"/>
<dbReference type="InterPro" id="IPR032675">
    <property type="entry name" value="LRR_dom_sf"/>
</dbReference>
<dbReference type="InterPro" id="IPR036047">
    <property type="entry name" value="F-box-like_dom_sf"/>
</dbReference>
<dbReference type="OrthoDB" id="2692326at2759"/>
<gene>
    <name evidence="1" type="ORF">BOTBODRAFT_511425</name>
</gene>
<dbReference type="HOGENOM" id="CLU_024199_1_2_1"/>
<accession>A0A067N3S1</accession>
<sequence>MDSEAATGSVQQEHKTITEAHSSIFEMTRICVGQRSSLYVHRNDSFIDRLPYEIHSHIFELTLESWPWSYQAGEASRTFSLVSRHWRDVALNTPRLWSQIDSSFHNYSIQFVDLVLTRSNPRPLDIEIGDCTCKSETGDRESCVLSKPLTTQAHRWRTVAMINAPEVEMFTAFPAPLLEKFDYKLTRHFPRTLPANIFAGHTPRLREIHLKRVDLPLTSPIYIGLTSLHLAEFRSHSSVQQLLAIIRSCPLLEQLVLDDVRLWGSQDEVCVTNPSFELARLQFIDLSCKRDISRDILAAVVIPPSAHLCLQLGHHLVDEFDGFVVKNLHNLPQIRHMGIIFDPPHCDITGRVSHSGSAQELLTLFTSGDLSEVTHKIAQLLTFSSINTLIVTDITTHSELTTYRKFLAPFMAVSILKLHPCPPILLESLASDAAMLVCPQLVELQITGTALVPHPLIHMIRSRARIIPRADSEVSLRRLTLESCTGLDPETMLELHKYVQVTVVDDTAHTA</sequence>
<protein>
    <submittedName>
        <fullName evidence="1">Uncharacterized protein</fullName>
    </submittedName>
</protein>
<dbReference type="EMBL" id="KL198021">
    <property type="protein sequence ID" value="KDQ18396.1"/>
    <property type="molecule type" value="Genomic_DNA"/>
</dbReference>
<reference evidence="2" key="1">
    <citation type="journal article" date="2014" name="Proc. Natl. Acad. Sci. U.S.A.">
        <title>Extensive sampling of basidiomycete genomes demonstrates inadequacy of the white-rot/brown-rot paradigm for wood decay fungi.</title>
        <authorList>
            <person name="Riley R."/>
            <person name="Salamov A.A."/>
            <person name="Brown D.W."/>
            <person name="Nagy L.G."/>
            <person name="Floudas D."/>
            <person name="Held B.W."/>
            <person name="Levasseur A."/>
            <person name="Lombard V."/>
            <person name="Morin E."/>
            <person name="Otillar R."/>
            <person name="Lindquist E.A."/>
            <person name="Sun H."/>
            <person name="LaButti K.M."/>
            <person name="Schmutz J."/>
            <person name="Jabbour D."/>
            <person name="Luo H."/>
            <person name="Baker S.E."/>
            <person name="Pisabarro A.G."/>
            <person name="Walton J.D."/>
            <person name="Blanchette R.A."/>
            <person name="Henrissat B."/>
            <person name="Martin F."/>
            <person name="Cullen D."/>
            <person name="Hibbett D.S."/>
            <person name="Grigoriev I.V."/>
        </authorList>
    </citation>
    <scope>NUCLEOTIDE SEQUENCE [LARGE SCALE GENOMIC DNA]</scope>
    <source>
        <strain evidence="2">FD-172 SS1</strain>
    </source>
</reference>
<dbReference type="SUPFAM" id="SSF52047">
    <property type="entry name" value="RNI-like"/>
    <property type="match status" value="1"/>
</dbReference>
<dbReference type="Gene3D" id="3.80.10.10">
    <property type="entry name" value="Ribonuclease Inhibitor"/>
    <property type="match status" value="1"/>
</dbReference>
<evidence type="ECO:0000313" key="1">
    <source>
        <dbReference type="EMBL" id="KDQ18396.1"/>
    </source>
</evidence>
<dbReference type="SUPFAM" id="SSF81383">
    <property type="entry name" value="F-box domain"/>
    <property type="match status" value="1"/>
</dbReference>
<organism evidence="1 2">
    <name type="scientific">Botryobasidium botryosum (strain FD-172 SS1)</name>
    <dbReference type="NCBI Taxonomy" id="930990"/>
    <lineage>
        <taxon>Eukaryota</taxon>
        <taxon>Fungi</taxon>
        <taxon>Dikarya</taxon>
        <taxon>Basidiomycota</taxon>
        <taxon>Agaricomycotina</taxon>
        <taxon>Agaricomycetes</taxon>
        <taxon>Cantharellales</taxon>
        <taxon>Botryobasidiaceae</taxon>
        <taxon>Botryobasidium</taxon>
    </lineage>
</organism>
<keyword evidence="2" id="KW-1185">Reference proteome</keyword>
<proteinExistence type="predicted"/>
<dbReference type="AlphaFoldDB" id="A0A067N3S1"/>
<dbReference type="Gene3D" id="1.20.1280.50">
    <property type="match status" value="1"/>
</dbReference>
<dbReference type="InParanoid" id="A0A067N3S1"/>
<evidence type="ECO:0000313" key="2">
    <source>
        <dbReference type="Proteomes" id="UP000027195"/>
    </source>
</evidence>